<organism evidence="1 2">
    <name type="scientific">Pseudomonas putida (strain GB-1)</name>
    <dbReference type="NCBI Taxonomy" id="76869"/>
    <lineage>
        <taxon>Bacteria</taxon>
        <taxon>Pseudomonadati</taxon>
        <taxon>Pseudomonadota</taxon>
        <taxon>Gammaproteobacteria</taxon>
        <taxon>Pseudomonadales</taxon>
        <taxon>Pseudomonadaceae</taxon>
        <taxon>Pseudomonas</taxon>
    </lineage>
</organism>
<evidence type="ECO:0008006" key="3">
    <source>
        <dbReference type="Google" id="ProtNLM"/>
    </source>
</evidence>
<proteinExistence type="predicted"/>
<sequence>MKISSNLSLMRKEWCNAFYTLNIEQLDYLEADWFFSTNGIKFMYKKNQLHKLSVLRGQDASAFSQHKRTESNVEVRELGNLAAVSGVAFIVTPQGSKQINFVESWIKINDSWKLQFQSFEGEG</sequence>
<dbReference type="EMBL" id="CP000926">
    <property type="protein sequence ID" value="ABY99064.1"/>
    <property type="molecule type" value="Genomic_DNA"/>
</dbReference>
<evidence type="ECO:0000313" key="1">
    <source>
        <dbReference type="EMBL" id="ABY99064.1"/>
    </source>
</evidence>
<name>B0KHI2_PSEPG</name>
<dbReference type="Proteomes" id="UP000002157">
    <property type="component" value="Chromosome"/>
</dbReference>
<dbReference type="InterPro" id="IPR032710">
    <property type="entry name" value="NTF2-like_dom_sf"/>
</dbReference>
<dbReference type="SUPFAM" id="SSF54427">
    <property type="entry name" value="NTF2-like"/>
    <property type="match status" value="1"/>
</dbReference>
<evidence type="ECO:0000313" key="2">
    <source>
        <dbReference type="Proteomes" id="UP000002157"/>
    </source>
</evidence>
<gene>
    <name evidence="1" type="ordered locus">PputGB1_3172</name>
</gene>
<dbReference type="HOGENOM" id="CLU_166024_0_0_6"/>
<dbReference type="AlphaFoldDB" id="B0KHI2"/>
<protein>
    <recommendedName>
        <fullName evidence="3">DUF4440 domain-containing protein</fullName>
    </recommendedName>
</protein>
<accession>B0KHI2</accession>
<reference evidence="1 2" key="1">
    <citation type="submission" date="2008-01" db="EMBL/GenBank/DDBJ databases">
        <title>Complete sequence of Pseudomonas putida GB-1.</title>
        <authorList>
            <consortium name="US DOE Joint Genome Institute"/>
            <person name="Copeland A."/>
            <person name="Lucas S."/>
            <person name="Lapidus A."/>
            <person name="Barry K."/>
            <person name="Glavina del Rio T."/>
            <person name="Dalin E."/>
            <person name="Tice H."/>
            <person name="Pitluck S."/>
            <person name="Bruce D."/>
            <person name="Goodwin L."/>
            <person name="Chertkov O."/>
            <person name="Brettin T."/>
            <person name="Detter J.C."/>
            <person name="Han C."/>
            <person name="Kuske C.R."/>
            <person name="Schmutz J."/>
            <person name="Larimer F."/>
            <person name="Land M."/>
            <person name="Hauser L."/>
            <person name="Kyrpides N."/>
            <person name="Kim E."/>
            <person name="McCarthy J.K."/>
            <person name="Richardson P."/>
        </authorList>
    </citation>
    <scope>NUCLEOTIDE SEQUENCE [LARGE SCALE GENOMIC DNA]</scope>
    <source>
        <strain evidence="1 2">GB-1</strain>
    </source>
</reference>
<dbReference type="Gene3D" id="3.10.450.50">
    <property type="match status" value="1"/>
</dbReference>
<dbReference type="RefSeq" id="WP_012272793.1">
    <property type="nucleotide sequence ID" value="NC_010322.1"/>
</dbReference>
<dbReference type="KEGG" id="ppg:PputGB1_3172"/>